<dbReference type="InterPro" id="IPR050077">
    <property type="entry name" value="LexA_repressor"/>
</dbReference>
<accession>A0A075K147</accession>
<evidence type="ECO:0000256" key="6">
    <source>
        <dbReference type="ARBA" id="ARBA00023236"/>
    </source>
</evidence>
<dbReference type="PANTHER" id="PTHR33516">
    <property type="entry name" value="LEXA REPRESSOR"/>
    <property type="match status" value="1"/>
</dbReference>
<dbReference type="InterPro" id="IPR006197">
    <property type="entry name" value="Peptidase_S24_LexA"/>
</dbReference>
<dbReference type="GO" id="GO:0009432">
    <property type="term" value="P:SOS response"/>
    <property type="evidence" value="ECO:0007669"/>
    <property type="project" value="UniProtKB-KW"/>
</dbReference>
<dbReference type="Pfam" id="PF00717">
    <property type="entry name" value="Peptidase_S24"/>
    <property type="match status" value="1"/>
</dbReference>
<dbReference type="NCBIfam" id="NF007621">
    <property type="entry name" value="PRK10276.1"/>
    <property type="match status" value="1"/>
</dbReference>
<dbReference type="GO" id="GO:0016787">
    <property type="term" value="F:hydrolase activity"/>
    <property type="evidence" value="ECO:0007669"/>
    <property type="project" value="UniProtKB-KW"/>
</dbReference>
<evidence type="ECO:0000256" key="8">
    <source>
        <dbReference type="SAM" id="MobiDB-lite"/>
    </source>
</evidence>
<evidence type="ECO:0000256" key="1">
    <source>
        <dbReference type="ARBA" id="ARBA00007484"/>
    </source>
</evidence>
<dbReference type="Proteomes" id="UP000027987">
    <property type="component" value="Chromosome"/>
</dbReference>
<name>A0A075K147_9GAMM</name>
<comment type="similarity">
    <text evidence="1 7">Belongs to the peptidase S24 family.</text>
</comment>
<evidence type="ECO:0000256" key="3">
    <source>
        <dbReference type="ARBA" id="ARBA00022801"/>
    </source>
</evidence>
<proteinExistence type="inferred from homology"/>
<dbReference type="PRINTS" id="PR00726">
    <property type="entry name" value="LEXASERPTASE"/>
</dbReference>
<dbReference type="STRING" id="1217721.HY57_12710"/>
<dbReference type="PATRIC" id="fig|1217721.7.peg.2617"/>
<evidence type="ECO:0000256" key="5">
    <source>
        <dbReference type="ARBA" id="ARBA00023204"/>
    </source>
</evidence>
<dbReference type="RefSeq" id="WP_026034272.1">
    <property type="nucleotide sequence ID" value="NZ_ALOY01000182.1"/>
</dbReference>
<keyword evidence="6" id="KW-0742">SOS response</keyword>
<dbReference type="InterPro" id="IPR039418">
    <property type="entry name" value="LexA-like"/>
</dbReference>
<keyword evidence="2" id="KW-0227">DNA damage</keyword>
<dbReference type="OrthoDB" id="9802364at2"/>
<dbReference type="PANTHER" id="PTHR33516:SF2">
    <property type="entry name" value="LEXA REPRESSOR-RELATED"/>
    <property type="match status" value="1"/>
</dbReference>
<reference evidence="10 11" key="1">
    <citation type="submission" date="2014-07" db="EMBL/GenBank/DDBJ databases">
        <title>Complete Genome Sequence of Dyella japonica Strain A8 Isolated from Malaysian Tropical Soil.</title>
        <authorList>
            <person name="Hui R.K.H."/>
            <person name="Chen J.-W."/>
            <person name="Chan K.-G."/>
            <person name="Leung F.C.C."/>
        </authorList>
    </citation>
    <scope>NUCLEOTIDE SEQUENCE [LARGE SCALE GENOMIC DNA]</scope>
    <source>
        <strain evidence="10 11">A8</strain>
    </source>
</reference>
<evidence type="ECO:0000256" key="2">
    <source>
        <dbReference type="ARBA" id="ARBA00022763"/>
    </source>
</evidence>
<protein>
    <submittedName>
        <fullName evidence="10">UmuDC operon-like protein</fullName>
    </submittedName>
</protein>
<keyword evidence="4 7" id="KW-0068">Autocatalytic cleavage</keyword>
<evidence type="ECO:0000256" key="7">
    <source>
        <dbReference type="RuleBase" id="RU003991"/>
    </source>
</evidence>
<evidence type="ECO:0000259" key="9">
    <source>
        <dbReference type="Pfam" id="PF00717"/>
    </source>
</evidence>
<evidence type="ECO:0000313" key="10">
    <source>
        <dbReference type="EMBL" id="AIF48061.1"/>
    </source>
</evidence>
<gene>
    <name evidence="10" type="ORF">HY57_12710</name>
</gene>
<keyword evidence="11" id="KW-1185">Reference proteome</keyword>
<dbReference type="CDD" id="cd06529">
    <property type="entry name" value="S24_LexA-like"/>
    <property type="match status" value="1"/>
</dbReference>
<dbReference type="GO" id="GO:0006281">
    <property type="term" value="P:DNA repair"/>
    <property type="evidence" value="ECO:0007669"/>
    <property type="project" value="UniProtKB-KW"/>
</dbReference>
<dbReference type="KEGG" id="dja:HY57_12710"/>
<evidence type="ECO:0000256" key="4">
    <source>
        <dbReference type="ARBA" id="ARBA00022813"/>
    </source>
</evidence>
<evidence type="ECO:0000313" key="11">
    <source>
        <dbReference type="Proteomes" id="UP000027987"/>
    </source>
</evidence>
<dbReference type="HOGENOM" id="CLU_066192_0_0_6"/>
<dbReference type="InterPro" id="IPR036286">
    <property type="entry name" value="LexA/Signal_pep-like_sf"/>
</dbReference>
<dbReference type="EMBL" id="CP008884">
    <property type="protein sequence ID" value="AIF48061.1"/>
    <property type="molecule type" value="Genomic_DNA"/>
</dbReference>
<feature type="domain" description="Peptidase S24/S26A/S26B/S26C" evidence="9">
    <location>
        <begin position="66"/>
        <end position="181"/>
    </location>
</feature>
<organism evidence="10 11">
    <name type="scientific">Dyella japonica A8</name>
    <dbReference type="NCBI Taxonomy" id="1217721"/>
    <lineage>
        <taxon>Bacteria</taxon>
        <taxon>Pseudomonadati</taxon>
        <taxon>Pseudomonadota</taxon>
        <taxon>Gammaproteobacteria</taxon>
        <taxon>Lysobacterales</taxon>
        <taxon>Rhodanobacteraceae</taxon>
        <taxon>Dyella</taxon>
    </lineage>
</organism>
<sequence>MPPSEHGGRRPGAGRPAGEPSQRIRVPESQVPAVLAYLDAYRSPASLEAPRPVSQDPSTVALTAFLSRVPAGVPSLAEDDVDEVVDLNQHLVLPGHEPSTFIIRVSGWSMIGAGIFDGDEVLVDRALAPRQGDIVVAVVNNELTIKRLGKVDGHIALLPENAHFKPIVFREGETLSVWGVVTRCLRTLR</sequence>
<dbReference type="GO" id="GO:0006355">
    <property type="term" value="P:regulation of DNA-templated transcription"/>
    <property type="evidence" value="ECO:0007669"/>
    <property type="project" value="InterPro"/>
</dbReference>
<dbReference type="InterPro" id="IPR015927">
    <property type="entry name" value="Peptidase_S24_S26A/B/C"/>
</dbReference>
<dbReference type="AlphaFoldDB" id="A0A075K147"/>
<feature type="region of interest" description="Disordered" evidence="8">
    <location>
        <begin position="1"/>
        <end position="26"/>
    </location>
</feature>
<keyword evidence="3 7" id="KW-0378">Hydrolase</keyword>
<keyword evidence="5" id="KW-0234">DNA repair</keyword>
<dbReference type="Gene3D" id="2.10.109.10">
    <property type="entry name" value="Umud Fragment, subunit A"/>
    <property type="match status" value="1"/>
</dbReference>
<dbReference type="SUPFAM" id="SSF51306">
    <property type="entry name" value="LexA/Signal peptidase"/>
    <property type="match status" value="1"/>
</dbReference>
<dbReference type="GO" id="GO:0003677">
    <property type="term" value="F:DNA binding"/>
    <property type="evidence" value="ECO:0007669"/>
    <property type="project" value="InterPro"/>
</dbReference>